<feature type="compositionally biased region" description="Basic and acidic residues" evidence="1">
    <location>
        <begin position="364"/>
        <end position="381"/>
    </location>
</feature>
<name>A0A8W7P166_ANOCL</name>
<organism evidence="2">
    <name type="scientific">Anopheles coluzzii</name>
    <name type="common">African malaria mosquito</name>
    <dbReference type="NCBI Taxonomy" id="1518534"/>
    <lineage>
        <taxon>Eukaryota</taxon>
        <taxon>Metazoa</taxon>
        <taxon>Ecdysozoa</taxon>
        <taxon>Arthropoda</taxon>
        <taxon>Hexapoda</taxon>
        <taxon>Insecta</taxon>
        <taxon>Pterygota</taxon>
        <taxon>Neoptera</taxon>
        <taxon>Endopterygota</taxon>
        <taxon>Diptera</taxon>
        <taxon>Nematocera</taxon>
        <taxon>Culicoidea</taxon>
        <taxon>Culicidae</taxon>
        <taxon>Anophelinae</taxon>
        <taxon>Anopheles</taxon>
    </lineage>
</organism>
<feature type="region of interest" description="Disordered" evidence="1">
    <location>
        <begin position="273"/>
        <end position="306"/>
    </location>
</feature>
<feature type="compositionally biased region" description="Low complexity" evidence="1">
    <location>
        <begin position="390"/>
        <end position="404"/>
    </location>
</feature>
<protein>
    <submittedName>
        <fullName evidence="2">Uncharacterized protein</fullName>
    </submittedName>
</protein>
<feature type="compositionally biased region" description="Basic and acidic residues" evidence="1">
    <location>
        <begin position="292"/>
        <end position="305"/>
    </location>
</feature>
<feature type="region of interest" description="Disordered" evidence="1">
    <location>
        <begin position="562"/>
        <end position="628"/>
    </location>
</feature>
<feature type="compositionally biased region" description="Polar residues" evidence="1">
    <location>
        <begin position="345"/>
        <end position="360"/>
    </location>
</feature>
<feature type="compositionally biased region" description="Polar residues" evidence="1">
    <location>
        <begin position="619"/>
        <end position="628"/>
    </location>
</feature>
<evidence type="ECO:0000313" key="2">
    <source>
        <dbReference type="EnsemblMetazoa" id="ACOM022978-PA.1"/>
    </source>
</evidence>
<reference evidence="2" key="1">
    <citation type="submission" date="2022-08" db="UniProtKB">
        <authorList>
            <consortium name="EnsemblMetazoa"/>
        </authorList>
    </citation>
    <scope>IDENTIFICATION</scope>
</reference>
<sequence length="628" mass="68449">LRLSVVKCHCVREVPTYIGAYLFRHWRKEYKTSHKSSSKHSGTMGLKLKWFRRRITFDGVPPAPERDIRRKEATAGTVIGVYRQSTHFEDFIEPVRSSYWEPPPQAIARATMRANGNLPTTSTNSPTANSISSAASSSSTVRARVTAARSSPPAPAPIIPTGISSVSRPVSMTNVAAEADSRDKIAPHTPVDRLQQLSADDYEMPPEPNYAAPKPPVRKGVSKAKSLMNLANSLEDANGLEKRQQEVLQQHELRSPQSVEVLSDPYPRASSPIHVVPITPVPRTTSSNSLPLREDAPSPVKREVSTEPEYIVPLAAEEPFEEPIYDSFEAIFERVKARKPISPASERSNISARPETSSPLPNREPAEKSPQDDGVIFERVKLRNSTPPDSLRSSTTGSLSSASSPSPPPQRKPVLQVTTAASSPPPPTSPPQPKSILKKRAPPPPQIPVEATSSMVEFSNEIVTAIPTPPPRSIRATTLKDAPESSPPVIPPERKQEPPAHPETSLKITNGNDHESDSDSDDDFNWDFVQKHRSSINQTVAAQTQIDPEVLRNAPASLRSGMVQPVAAVPSPRNLPEPIAQPRTLRGMRNQRAHAQLESSGRQQDAPAVQIPPPRARASDSNASETSA</sequence>
<dbReference type="EnsemblMetazoa" id="ACOM022978-RA">
    <property type="protein sequence ID" value="ACOM022978-PA.1"/>
    <property type="gene ID" value="ACOM022978"/>
</dbReference>
<feature type="region of interest" description="Disordered" evidence="1">
    <location>
        <begin position="339"/>
        <end position="526"/>
    </location>
</feature>
<dbReference type="Proteomes" id="UP000075882">
    <property type="component" value="Unassembled WGS sequence"/>
</dbReference>
<proteinExistence type="predicted"/>
<dbReference type="AlphaFoldDB" id="A0A8W7P166"/>
<accession>A0A8W7P166</accession>
<evidence type="ECO:0000256" key="1">
    <source>
        <dbReference type="SAM" id="MobiDB-lite"/>
    </source>
</evidence>
<dbReference type="VEuPathDB" id="VectorBase:ACON2_038064"/>
<feature type="compositionally biased region" description="Pro residues" evidence="1">
    <location>
        <begin position="423"/>
        <end position="433"/>
    </location>
</feature>